<keyword evidence="4" id="KW-0012">Acyltransferase</keyword>
<dbReference type="STRING" id="469383.Cwoe_4864"/>
<dbReference type="RefSeq" id="WP_012936327.1">
    <property type="nucleotide sequence ID" value="NC_013739.1"/>
</dbReference>
<dbReference type="eggNOG" id="COG0388">
    <property type="taxonomic scope" value="Bacteria"/>
</dbReference>
<dbReference type="GO" id="GO:0016746">
    <property type="term" value="F:acyltransferase activity"/>
    <property type="evidence" value="ECO:0007669"/>
    <property type="project" value="UniProtKB-KW"/>
</dbReference>
<reference evidence="4 5" key="1">
    <citation type="journal article" date="2010" name="Stand. Genomic Sci.">
        <title>Complete genome sequence of Conexibacter woesei type strain (ID131577).</title>
        <authorList>
            <person name="Pukall R."/>
            <person name="Lapidus A."/>
            <person name="Glavina Del Rio T."/>
            <person name="Copeland A."/>
            <person name="Tice H."/>
            <person name="Cheng J.-F."/>
            <person name="Lucas S."/>
            <person name="Chen F."/>
            <person name="Nolan M."/>
            <person name="Bruce D."/>
            <person name="Goodwin L."/>
            <person name="Pitluck S."/>
            <person name="Mavromatis K."/>
            <person name="Ivanova N."/>
            <person name="Ovchinnikova G."/>
            <person name="Pati A."/>
            <person name="Chen A."/>
            <person name="Palaniappan K."/>
            <person name="Land M."/>
            <person name="Hauser L."/>
            <person name="Chang Y.-J."/>
            <person name="Jeffries C.D."/>
            <person name="Chain P."/>
            <person name="Meincke L."/>
            <person name="Sims D."/>
            <person name="Brettin T."/>
            <person name="Detter J.C."/>
            <person name="Rohde M."/>
            <person name="Goeker M."/>
            <person name="Bristow J."/>
            <person name="Eisen J.A."/>
            <person name="Markowitz V."/>
            <person name="Kyrpides N.C."/>
            <person name="Klenk H.-P."/>
            <person name="Hugenholtz P."/>
        </authorList>
    </citation>
    <scope>NUCLEOTIDE SEQUENCE [LARGE SCALE GENOMIC DNA]</scope>
    <source>
        <strain evidence="5">DSM 14684 / CIP 108061 / JCM 11494 / NBRC 100937 / ID131577</strain>
    </source>
</reference>
<dbReference type="GO" id="GO:0016811">
    <property type="term" value="F:hydrolase activity, acting on carbon-nitrogen (but not peptide) bonds, in linear amides"/>
    <property type="evidence" value="ECO:0007669"/>
    <property type="project" value="UniProtKB-ARBA"/>
</dbReference>
<dbReference type="Gene3D" id="3.60.110.10">
    <property type="entry name" value="Carbon-nitrogen hydrolase"/>
    <property type="match status" value="1"/>
</dbReference>
<evidence type="ECO:0000313" key="5">
    <source>
        <dbReference type="Proteomes" id="UP000008229"/>
    </source>
</evidence>
<dbReference type="InterPro" id="IPR003010">
    <property type="entry name" value="C-N_Hydrolase"/>
</dbReference>
<organism evidence="4 5">
    <name type="scientific">Conexibacter woesei (strain DSM 14684 / CCUG 47730 / CIP 108061 / JCM 11494 / NBRC 100937 / ID131577)</name>
    <dbReference type="NCBI Taxonomy" id="469383"/>
    <lineage>
        <taxon>Bacteria</taxon>
        <taxon>Bacillati</taxon>
        <taxon>Actinomycetota</taxon>
        <taxon>Thermoleophilia</taxon>
        <taxon>Solirubrobacterales</taxon>
        <taxon>Conexibacteraceae</taxon>
        <taxon>Conexibacter</taxon>
    </lineage>
</organism>
<keyword evidence="4" id="KW-0449">Lipoprotein</keyword>
<dbReference type="PANTHER" id="PTHR43674">
    <property type="entry name" value="NITRILASE C965.09-RELATED"/>
    <property type="match status" value="1"/>
</dbReference>
<feature type="region of interest" description="Disordered" evidence="2">
    <location>
        <begin position="314"/>
        <end position="335"/>
    </location>
</feature>
<dbReference type="PANTHER" id="PTHR43674:SF2">
    <property type="entry name" value="BETA-UREIDOPROPIONASE"/>
    <property type="match status" value="1"/>
</dbReference>
<dbReference type="InterPro" id="IPR050345">
    <property type="entry name" value="Aliph_Amidase/BUP"/>
</dbReference>
<dbReference type="Pfam" id="PF00795">
    <property type="entry name" value="CN_hydrolase"/>
    <property type="match status" value="1"/>
</dbReference>
<evidence type="ECO:0000256" key="2">
    <source>
        <dbReference type="SAM" id="MobiDB-lite"/>
    </source>
</evidence>
<sequence>MTIRAAAVQLEAEVGNIDANLELCEGLADAAAARGANWIVLPEFFSTGVANRPELREAAPPADGAPAQLLRDLATRHEAHVGGSALVRDDDGHVRNAFLLFGPDGALLGRHDKDLPTMWENALYVGGGDPGRIEAGGLTVGVALCWELMRTQTAERLAGRVDLVVGGSGWWSIPRWRPHRLFARWDAANHRRAVTAAERFAPYAGAPVVHAAHSGPLNCPFPGGSWIYHGRFAGAAVVCDADGTVLAARGREDGPGVAVADLEPRRRPPRALPAGFWLQQRGALGAAAWAYQNPLGRSQYRRAHERRLDRAALAGAPAAPAAAPTTAPPRTGAVA</sequence>
<evidence type="ECO:0000313" key="4">
    <source>
        <dbReference type="EMBL" id="ADB53276.1"/>
    </source>
</evidence>
<keyword evidence="1" id="KW-0378">Hydrolase</keyword>
<name>D3FB84_CONWI</name>
<keyword evidence="5" id="KW-1185">Reference proteome</keyword>
<dbReference type="AlphaFoldDB" id="D3FB84"/>
<gene>
    <name evidence="4" type="ordered locus">Cwoe_4864</name>
</gene>
<dbReference type="HOGENOM" id="CLU_060290_0_0_11"/>
<dbReference type="PROSITE" id="PS50263">
    <property type="entry name" value="CN_HYDROLASE"/>
    <property type="match status" value="1"/>
</dbReference>
<dbReference type="SUPFAM" id="SSF56317">
    <property type="entry name" value="Carbon-nitrogen hydrolase"/>
    <property type="match status" value="1"/>
</dbReference>
<proteinExistence type="predicted"/>
<dbReference type="InterPro" id="IPR036526">
    <property type="entry name" value="C-N_Hydrolase_sf"/>
</dbReference>
<feature type="domain" description="CN hydrolase" evidence="3">
    <location>
        <begin position="3"/>
        <end position="264"/>
    </location>
</feature>
<dbReference type="CDD" id="cd07197">
    <property type="entry name" value="nitrilase"/>
    <property type="match status" value="1"/>
</dbReference>
<protein>
    <submittedName>
        <fullName evidence="4">Nitrilase/cyanide hydratase and apolipoprotein N-acyltransferase</fullName>
    </submittedName>
</protein>
<dbReference type="OrthoDB" id="4008466at2"/>
<accession>D3FB84</accession>
<dbReference type="KEGG" id="cwo:Cwoe_4864"/>
<evidence type="ECO:0000259" key="3">
    <source>
        <dbReference type="PROSITE" id="PS50263"/>
    </source>
</evidence>
<evidence type="ECO:0000256" key="1">
    <source>
        <dbReference type="ARBA" id="ARBA00022801"/>
    </source>
</evidence>
<dbReference type="EMBL" id="CP001854">
    <property type="protein sequence ID" value="ADB53276.1"/>
    <property type="molecule type" value="Genomic_DNA"/>
</dbReference>
<keyword evidence="4" id="KW-0808">Transferase</keyword>
<reference evidence="5" key="2">
    <citation type="submission" date="2010-01" db="EMBL/GenBank/DDBJ databases">
        <title>The complete genome of Conexibacter woesei DSM 14684.</title>
        <authorList>
            <consortium name="US DOE Joint Genome Institute (JGI-PGF)"/>
            <person name="Lucas S."/>
            <person name="Copeland A."/>
            <person name="Lapidus A."/>
            <person name="Glavina del Rio T."/>
            <person name="Dalin E."/>
            <person name="Tice H."/>
            <person name="Bruce D."/>
            <person name="Goodwin L."/>
            <person name="Pitluck S."/>
            <person name="Kyrpides N."/>
            <person name="Mavromatis K."/>
            <person name="Ivanova N."/>
            <person name="Mikhailova N."/>
            <person name="Chertkov O."/>
            <person name="Brettin T."/>
            <person name="Detter J.C."/>
            <person name="Han C."/>
            <person name="Larimer F."/>
            <person name="Land M."/>
            <person name="Hauser L."/>
            <person name="Markowitz V."/>
            <person name="Cheng J.-F."/>
            <person name="Hugenholtz P."/>
            <person name="Woyke T."/>
            <person name="Wu D."/>
            <person name="Pukall R."/>
            <person name="Steenblock K."/>
            <person name="Schneider S."/>
            <person name="Klenk H.-P."/>
            <person name="Eisen J.A."/>
        </authorList>
    </citation>
    <scope>NUCLEOTIDE SEQUENCE [LARGE SCALE GENOMIC DNA]</scope>
    <source>
        <strain evidence="5">DSM 14684 / CIP 108061 / JCM 11494 / NBRC 100937 / ID131577</strain>
    </source>
</reference>
<dbReference type="Proteomes" id="UP000008229">
    <property type="component" value="Chromosome"/>
</dbReference>